<name>A0A8H7S4Y0_9FUNG</name>
<evidence type="ECO:0000256" key="1">
    <source>
        <dbReference type="PROSITE-ProRule" id="PRU00094"/>
    </source>
</evidence>
<feature type="compositionally biased region" description="Low complexity" evidence="2">
    <location>
        <begin position="461"/>
        <end position="474"/>
    </location>
</feature>
<evidence type="ECO:0000259" key="3">
    <source>
        <dbReference type="PROSITE" id="PS50114"/>
    </source>
</evidence>
<feature type="domain" description="GATA-type" evidence="3">
    <location>
        <begin position="330"/>
        <end position="384"/>
    </location>
</feature>
<evidence type="ECO:0000313" key="5">
    <source>
        <dbReference type="Proteomes" id="UP000646827"/>
    </source>
</evidence>
<feature type="compositionally biased region" description="Low complexity" evidence="2">
    <location>
        <begin position="433"/>
        <end position="454"/>
    </location>
</feature>
<sequence length="489" mass="55694">MDIHQLLIQPLQQSQQQIATPPTTPSTPKAVNDTPENKRPIHDDDLMIRWEQSLQDGGYKFRQNSERNSLTDGFIWPTTTTNNKHNSNNSCTPIHIKVIGRHMNGSFRCHIGTGKASRPIQSNELFHQMRLLAVFFKAENSKSQLVSPEFIFFPTWLLHLFRYTEHGSTPGRTDVRFLENAMLAKEDHIYRLNNVLNTLFRFNLHEFDHMKLRHAVELANFLFNHVGFEHQSLPRPEQHSLHQPIYYGQLVFLLQASRPSKLKPMCHNCNTKPASRRKLCVACYRYQLKHGEPRPLRLIVANRPGPRVQQQQHSSKNLPMVFYSPRQKPMAARKYCANCGVHETHQWYRNLCGSGHWCETCKSYYLRHTKVRPAELFVKAAKRKVDVRTLVNWWPEEPISATSGTLSVAATSTYTTPLPPYNNTFTCINSNGSSSSSTGSSSPSSISSSVLSSPTTPPPIITSTSSSSQQIPPLLYRLPPPCASQPLYN</sequence>
<proteinExistence type="predicted"/>
<dbReference type="InterPro" id="IPR000679">
    <property type="entry name" value="Znf_GATA"/>
</dbReference>
<dbReference type="GO" id="GO:0006355">
    <property type="term" value="P:regulation of DNA-templated transcription"/>
    <property type="evidence" value="ECO:0007669"/>
    <property type="project" value="InterPro"/>
</dbReference>
<accession>A0A8H7S4Y0</accession>
<dbReference type="AlphaFoldDB" id="A0A8H7S4Y0"/>
<organism evidence="4 5">
    <name type="scientific">Circinella minor</name>
    <dbReference type="NCBI Taxonomy" id="1195481"/>
    <lineage>
        <taxon>Eukaryota</taxon>
        <taxon>Fungi</taxon>
        <taxon>Fungi incertae sedis</taxon>
        <taxon>Mucoromycota</taxon>
        <taxon>Mucoromycotina</taxon>
        <taxon>Mucoromycetes</taxon>
        <taxon>Mucorales</taxon>
        <taxon>Lichtheimiaceae</taxon>
        <taxon>Circinella</taxon>
    </lineage>
</organism>
<dbReference type="GO" id="GO:0043565">
    <property type="term" value="F:sequence-specific DNA binding"/>
    <property type="evidence" value="ECO:0007669"/>
    <property type="project" value="InterPro"/>
</dbReference>
<gene>
    <name evidence="4" type="ORF">INT45_005185</name>
</gene>
<keyword evidence="1" id="KW-0862">Zinc</keyword>
<feature type="region of interest" description="Disordered" evidence="2">
    <location>
        <begin position="11"/>
        <end position="41"/>
    </location>
</feature>
<keyword evidence="1" id="KW-0863">Zinc-finger</keyword>
<feature type="region of interest" description="Disordered" evidence="2">
    <location>
        <begin position="433"/>
        <end position="489"/>
    </location>
</feature>
<comment type="caution">
    <text evidence="4">The sequence shown here is derived from an EMBL/GenBank/DDBJ whole genome shotgun (WGS) entry which is preliminary data.</text>
</comment>
<dbReference type="GO" id="GO:0008270">
    <property type="term" value="F:zinc ion binding"/>
    <property type="evidence" value="ECO:0007669"/>
    <property type="project" value="UniProtKB-KW"/>
</dbReference>
<feature type="compositionally biased region" description="Low complexity" evidence="2">
    <location>
        <begin position="11"/>
        <end position="21"/>
    </location>
</feature>
<dbReference type="PROSITE" id="PS50114">
    <property type="entry name" value="GATA_ZN_FINGER_2"/>
    <property type="match status" value="1"/>
</dbReference>
<dbReference type="EMBL" id="JAEPRB010000104">
    <property type="protein sequence ID" value="KAG2221611.1"/>
    <property type="molecule type" value="Genomic_DNA"/>
</dbReference>
<dbReference type="InterPro" id="IPR013088">
    <property type="entry name" value="Znf_NHR/GATA"/>
</dbReference>
<evidence type="ECO:0000313" key="4">
    <source>
        <dbReference type="EMBL" id="KAG2221611.1"/>
    </source>
</evidence>
<protein>
    <recommendedName>
        <fullName evidence="3">GATA-type domain-containing protein</fullName>
    </recommendedName>
</protein>
<dbReference type="SUPFAM" id="SSF57716">
    <property type="entry name" value="Glucocorticoid receptor-like (DNA-binding domain)"/>
    <property type="match status" value="1"/>
</dbReference>
<dbReference type="OrthoDB" id="2258182at2759"/>
<dbReference type="Gene3D" id="3.30.50.10">
    <property type="entry name" value="Erythroid Transcription Factor GATA-1, subunit A"/>
    <property type="match status" value="1"/>
</dbReference>
<keyword evidence="1" id="KW-0479">Metal-binding</keyword>
<dbReference type="Proteomes" id="UP000646827">
    <property type="component" value="Unassembled WGS sequence"/>
</dbReference>
<evidence type="ECO:0000256" key="2">
    <source>
        <dbReference type="SAM" id="MobiDB-lite"/>
    </source>
</evidence>
<keyword evidence="5" id="KW-1185">Reference proteome</keyword>
<reference evidence="4 5" key="1">
    <citation type="submission" date="2020-12" db="EMBL/GenBank/DDBJ databases">
        <title>Metabolic potential, ecology and presence of endohyphal bacteria is reflected in genomic diversity of Mucoromycotina.</title>
        <authorList>
            <person name="Muszewska A."/>
            <person name="Okrasinska A."/>
            <person name="Steczkiewicz K."/>
            <person name="Drgas O."/>
            <person name="Orlowska M."/>
            <person name="Perlinska-Lenart U."/>
            <person name="Aleksandrzak-Piekarczyk T."/>
            <person name="Szatraj K."/>
            <person name="Zielenkiewicz U."/>
            <person name="Pilsyk S."/>
            <person name="Malc E."/>
            <person name="Mieczkowski P."/>
            <person name="Kruszewska J.S."/>
            <person name="Biernat P."/>
            <person name="Pawlowska J."/>
        </authorList>
    </citation>
    <scope>NUCLEOTIDE SEQUENCE [LARGE SCALE GENOMIC DNA]</scope>
    <source>
        <strain evidence="4 5">CBS 142.35</strain>
    </source>
</reference>